<dbReference type="RefSeq" id="WP_203713551.1">
    <property type="nucleotide sequence ID" value="NZ_BONE01000022.1"/>
</dbReference>
<dbReference type="SUPFAM" id="SSF52540">
    <property type="entry name" value="P-loop containing nucleoside triphosphate hydrolases"/>
    <property type="match status" value="1"/>
</dbReference>
<dbReference type="PROSITE" id="PS50893">
    <property type="entry name" value="ABC_TRANSPORTER_2"/>
    <property type="match status" value="1"/>
</dbReference>
<evidence type="ECO:0000256" key="3">
    <source>
        <dbReference type="ARBA" id="ARBA00022741"/>
    </source>
</evidence>
<keyword evidence="11" id="KW-1185">Reference proteome</keyword>
<dbReference type="PROSITE" id="PS50929">
    <property type="entry name" value="ABC_TM1F"/>
    <property type="match status" value="1"/>
</dbReference>
<evidence type="ECO:0000256" key="6">
    <source>
        <dbReference type="ARBA" id="ARBA00023136"/>
    </source>
</evidence>
<feature type="transmembrane region" description="Helical" evidence="7">
    <location>
        <begin position="220"/>
        <end position="240"/>
    </location>
</feature>
<dbReference type="SMART" id="SM00382">
    <property type="entry name" value="AAA"/>
    <property type="match status" value="1"/>
</dbReference>
<keyword evidence="2 7" id="KW-0812">Transmembrane</keyword>
<dbReference type="InterPro" id="IPR011527">
    <property type="entry name" value="ABC1_TM_dom"/>
</dbReference>
<reference evidence="10 11" key="1">
    <citation type="submission" date="2021-01" db="EMBL/GenBank/DDBJ databases">
        <title>Whole genome shotgun sequence of Asanoa siamensis NBRC 107932.</title>
        <authorList>
            <person name="Komaki H."/>
            <person name="Tamura T."/>
        </authorList>
    </citation>
    <scope>NUCLEOTIDE SEQUENCE [LARGE SCALE GENOMIC DNA]</scope>
    <source>
        <strain evidence="10 11">NBRC 107932</strain>
    </source>
</reference>
<dbReference type="Pfam" id="PF00005">
    <property type="entry name" value="ABC_tran"/>
    <property type="match status" value="1"/>
</dbReference>
<protein>
    <submittedName>
        <fullName evidence="10">Multidrug ABC transporter permease</fullName>
    </submittedName>
</protein>
<evidence type="ECO:0000256" key="1">
    <source>
        <dbReference type="ARBA" id="ARBA00004651"/>
    </source>
</evidence>
<feature type="transmembrane region" description="Helical" evidence="7">
    <location>
        <begin position="76"/>
        <end position="96"/>
    </location>
</feature>
<accession>A0ABQ4CQJ6</accession>
<name>A0ABQ4CQJ6_9ACTN</name>
<keyword evidence="4" id="KW-0067">ATP-binding</keyword>
<feature type="transmembrane region" description="Helical" evidence="7">
    <location>
        <begin position="116"/>
        <end position="136"/>
    </location>
</feature>
<sequence>MTLYHTATYRHRGRHRYSADAGPPTTDPLFGAGVRAASGWVQHDGARVDLGFWTVALRLPRLVGGTFKLAWDAGRWVLPFALAANVLAGATAAVLLLAANQALTELLSGPPTRTQLIAALPELLTVAAAGAIRSVLSSAGRAASGRLEPRVDRLAYTRLLERAIRVELAVLQDAEFHNLLAAAHRGALSARQVTAGIVGLAEAAAGLIASATVLAVLHPLLLPLLIAVVLPPAWGAVRAARARFMSFKRWTELNRQLEMLSDLLTSPSAAEEVRAHQTGDFLLGHYRRLSELAEREQARLATREAGTLLVADGAAGVARVATYGTLGLLLATGAVPLAVAGTAVLAVRTGTQSLTSLVTAMNDLYEDGLFVRDWQHACERAEAEAMRSGSVQLANPPKHIEARNLTFGYPNAMQPALQGIDVVVRQGEVVALVGDNGSGKSTLAKLLVGLYLPTEGQVLWDGCPTGELNRASMFQNVALVSQGFVQWPFTTRVNVTIGRPTRPPLPDVLAEAARFGRADEVIDRLAQGWDTLLAREFWGGTELSGGQWQRIGLARAHFRNAQVVIFDEPTAALDPRTEIEVFDRVRRLADDGRSVVLVTHRLASVRCADRIYVLADGQMVEHGTHGALMTLDGRYADLYRLQMRQHESTT</sequence>
<evidence type="ECO:0000259" key="9">
    <source>
        <dbReference type="PROSITE" id="PS50929"/>
    </source>
</evidence>
<evidence type="ECO:0000313" key="11">
    <source>
        <dbReference type="Proteomes" id="UP000604117"/>
    </source>
</evidence>
<dbReference type="CDD" id="cd03228">
    <property type="entry name" value="ABCC_MRP_Like"/>
    <property type="match status" value="1"/>
</dbReference>
<comment type="subcellular location">
    <subcellularLocation>
        <location evidence="1">Cell membrane</location>
        <topology evidence="1">Multi-pass membrane protein</topology>
    </subcellularLocation>
</comment>
<feature type="transmembrane region" description="Helical" evidence="7">
    <location>
        <begin position="326"/>
        <end position="347"/>
    </location>
</feature>
<dbReference type="InterPro" id="IPR027417">
    <property type="entry name" value="P-loop_NTPase"/>
</dbReference>
<dbReference type="PANTHER" id="PTHR24221">
    <property type="entry name" value="ATP-BINDING CASSETTE SUB-FAMILY B"/>
    <property type="match status" value="1"/>
</dbReference>
<dbReference type="InterPro" id="IPR039421">
    <property type="entry name" value="Type_1_exporter"/>
</dbReference>
<keyword evidence="5 7" id="KW-1133">Transmembrane helix</keyword>
<dbReference type="InterPro" id="IPR036640">
    <property type="entry name" value="ABC1_TM_sf"/>
</dbReference>
<dbReference type="Proteomes" id="UP000604117">
    <property type="component" value="Unassembled WGS sequence"/>
</dbReference>
<feature type="transmembrane region" description="Helical" evidence="7">
    <location>
        <begin position="193"/>
        <end position="214"/>
    </location>
</feature>
<feature type="domain" description="ABC transmembrane type-1" evidence="9">
    <location>
        <begin position="80"/>
        <end position="366"/>
    </location>
</feature>
<dbReference type="Gene3D" id="1.20.1560.10">
    <property type="entry name" value="ABC transporter type 1, transmembrane domain"/>
    <property type="match status" value="1"/>
</dbReference>
<proteinExistence type="predicted"/>
<comment type="caution">
    <text evidence="10">The sequence shown here is derived from an EMBL/GenBank/DDBJ whole genome shotgun (WGS) entry which is preliminary data.</text>
</comment>
<evidence type="ECO:0000256" key="5">
    <source>
        <dbReference type="ARBA" id="ARBA00022989"/>
    </source>
</evidence>
<evidence type="ECO:0000256" key="2">
    <source>
        <dbReference type="ARBA" id="ARBA00022692"/>
    </source>
</evidence>
<organism evidence="10 11">
    <name type="scientific">Asanoa siamensis</name>
    <dbReference type="NCBI Taxonomy" id="926357"/>
    <lineage>
        <taxon>Bacteria</taxon>
        <taxon>Bacillati</taxon>
        <taxon>Actinomycetota</taxon>
        <taxon>Actinomycetes</taxon>
        <taxon>Micromonosporales</taxon>
        <taxon>Micromonosporaceae</taxon>
        <taxon>Asanoa</taxon>
    </lineage>
</organism>
<keyword evidence="6 7" id="KW-0472">Membrane</keyword>
<dbReference type="PANTHER" id="PTHR24221:SF646">
    <property type="entry name" value="HAEMOLYSIN SECRETION ATP-BINDING PROTEIN"/>
    <property type="match status" value="1"/>
</dbReference>
<dbReference type="SUPFAM" id="SSF90123">
    <property type="entry name" value="ABC transporter transmembrane region"/>
    <property type="match status" value="1"/>
</dbReference>
<dbReference type="EMBL" id="BONE01000022">
    <property type="protein sequence ID" value="GIF73571.1"/>
    <property type="molecule type" value="Genomic_DNA"/>
</dbReference>
<keyword evidence="3" id="KW-0547">Nucleotide-binding</keyword>
<evidence type="ECO:0000256" key="4">
    <source>
        <dbReference type="ARBA" id="ARBA00022840"/>
    </source>
</evidence>
<evidence type="ECO:0000313" key="10">
    <source>
        <dbReference type="EMBL" id="GIF73571.1"/>
    </source>
</evidence>
<feature type="domain" description="ABC transporter" evidence="8">
    <location>
        <begin position="400"/>
        <end position="641"/>
    </location>
</feature>
<dbReference type="InterPro" id="IPR003439">
    <property type="entry name" value="ABC_transporter-like_ATP-bd"/>
</dbReference>
<dbReference type="InterPro" id="IPR003593">
    <property type="entry name" value="AAA+_ATPase"/>
</dbReference>
<evidence type="ECO:0000259" key="8">
    <source>
        <dbReference type="PROSITE" id="PS50893"/>
    </source>
</evidence>
<dbReference type="Gene3D" id="3.40.50.300">
    <property type="entry name" value="P-loop containing nucleotide triphosphate hydrolases"/>
    <property type="match status" value="1"/>
</dbReference>
<gene>
    <name evidence="10" type="ORF">Asi02nite_30890</name>
</gene>
<evidence type="ECO:0000256" key="7">
    <source>
        <dbReference type="SAM" id="Phobius"/>
    </source>
</evidence>